<dbReference type="InterPro" id="IPR050639">
    <property type="entry name" value="SSR_resolvase"/>
</dbReference>
<dbReference type="InterPro" id="IPR006119">
    <property type="entry name" value="Resolv_N"/>
</dbReference>
<dbReference type="InterPro" id="IPR038109">
    <property type="entry name" value="DNA_bind_recomb_sf"/>
</dbReference>
<dbReference type="GO" id="GO:0003677">
    <property type="term" value="F:DNA binding"/>
    <property type="evidence" value="ECO:0007669"/>
    <property type="project" value="InterPro"/>
</dbReference>
<dbReference type="OrthoDB" id="8782062at2"/>
<dbReference type="Gene3D" id="3.40.50.1390">
    <property type="entry name" value="Resolvase, N-terminal catalytic domain"/>
    <property type="match status" value="1"/>
</dbReference>
<dbReference type="SMART" id="SM00857">
    <property type="entry name" value="Resolvase"/>
    <property type="match status" value="1"/>
</dbReference>
<dbReference type="GO" id="GO:0000150">
    <property type="term" value="F:DNA strand exchange activity"/>
    <property type="evidence" value="ECO:0007669"/>
    <property type="project" value="InterPro"/>
</dbReference>
<feature type="domain" description="Recombinase" evidence="3">
    <location>
        <begin position="169"/>
        <end position="314"/>
    </location>
</feature>
<dbReference type="RefSeq" id="WP_073432956.1">
    <property type="nucleotide sequence ID" value="NZ_CADFGY010000066.1"/>
</dbReference>
<dbReference type="Proteomes" id="UP000184395">
    <property type="component" value="Unassembled WGS sequence"/>
</dbReference>
<gene>
    <name evidence="4" type="ORF">SAMN05192548_10914</name>
</gene>
<dbReference type="Pfam" id="PF00239">
    <property type="entry name" value="Resolvase"/>
    <property type="match status" value="1"/>
</dbReference>
<dbReference type="EMBL" id="FRAB01000091">
    <property type="protein sequence ID" value="SHL26032.1"/>
    <property type="molecule type" value="Genomic_DNA"/>
</dbReference>
<dbReference type="PANTHER" id="PTHR30461">
    <property type="entry name" value="DNA-INVERTASE FROM LAMBDOID PROPHAGE"/>
    <property type="match status" value="1"/>
</dbReference>
<dbReference type="Pfam" id="PF07508">
    <property type="entry name" value="Recombinase"/>
    <property type="match status" value="1"/>
</dbReference>
<keyword evidence="1" id="KW-0175">Coiled coil</keyword>
<dbReference type="SUPFAM" id="SSF53041">
    <property type="entry name" value="Resolvase-like"/>
    <property type="match status" value="1"/>
</dbReference>
<dbReference type="STRING" id="169427.SAMN05192548_10914"/>
<proteinExistence type="predicted"/>
<dbReference type="Gene3D" id="3.90.1750.20">
    <property type="entry name" value="Putative Large Serine Recombinase, Chain B, Domain 2"/>
    <property type="match status" value="1"/>
</dbReference>
<feature type="coiled-coil region" evidence="1">
    <location>
        <begin position="413"/>
        <end position="472"/>
    </location>
</feature>
<evidence type="ECO:0000313" key="4">
    <source>
        <dbReference type="EMBL" id="SHL26032.1"/>
    </source>
</evidence>
<dbReference type="InterPro" id="IPR025827">
    <property type="entry name" value="Zn_ribbon_recom_dom"/>
</dbReference>
<evidence type="ECO:0000259" key="3">
    <source>
        <dbReference type="PROSITE" id="PS51737"/>
    </source>
</evidence>
<dbReference type="AlphaFoldDB" id="A0A1M6Z6K8"/>
<evidence type="ECO:0000259" key="2">
    <source>
        <dbReference type="PROSITE" id="PS51736"/>
    </source>
</evidence>
<dbReference type="CDD" id="cd00338">
    <property type="entry name" value="Ser_Recombinase"/>
    <property type="match status" value="1"/>
</dbReference>
<organism evidence="4 5">
    <name type="scientific">Paraburkholderia terricola</name>
    <dbReference type="NCBI Taxonomy" id="169427"/>
    <lineage>
        <taxon>Bacteria</taxon>
        <taxon>Pseudomonadati</taxon>
        <taxon>Pseudomonadota</taxon>
        <taxon>Betaproteobacteria</taxon>
        <taxon>Burkholderiales</taxon>
        <taxon>Burkholderiaceae</taxon>
        <taxon>Paraburkholderia</taxon>
    </lineage>
</organism>
<evidence type="ECO:0000256" key="1">
    <source>
        <dbReference type="SAM" id="Coils"/>
    </source>
</evidence>
<dbReference type="InterPro" id="IPR011109">
    <property type="entry name" value="DNA_bind_recombinase_dom"/>
</dbReference>
<dbReference type="PROSITE" id="PS51737">
    <property type="entry name" value="RECOMBINASE_DNA_BIND"/>
    <property type="match status" value="1"/>
</dbReference>
<evidence type="ECO:0000313" key="5">
    <source>
        <dbReference type="Proteomes" id="UP000184395"/>
    </source>
</evidence>
<accession>A0A1M6Z6K8</accession>
<dbReference type="PROSITE" id="PS51736">
    <property type="entry name" value="RECOMBINASES_3"/>
    <property type="match status" value="1"/>
</dbReference>
<dbReference type="InterPro" id="IPR036162">
    <property type="entry name" value="Resolvase-like_N_sf"/>
</dbReference>
<protein>
    <submittedName>
        <fullName evidence="4">Site-specific DNA recombinase</fullName>
    </submittedName>
</protein>
<dbReference type="Pfam" id="PF13408">
    <property type="entry name" value="Zn_ribbon_recom"/>
    <property type="match status" value="1"/>
</dbReference>
<sequence>MNSKINSAHLGRDAVVYVRQSSPGQVHSHTESKRRQYDLAESARKTGFANVTVIDDDLGRSGSGLTERPGFQKLVAAICGGTVGAVFCIEASRLARNGRDWHHLVDLCALTGTLIIDPDGVHDPRLTNDRLLLGLKGSMSEYELSLLRERGIAARDAKAARGELRFSLPPGYCWNELGKIELDPDERVTETIRLVFRRFRELGSARQVFLWAKLEKLQLPVLRQSAVGNRIAWQSPAYHNVIKLLQHPVYAGAYVFGRKSSETHVVDGRARKGSARSKPMQSWNVLLKDHHPGYITWNEFEENQRMIAENAHMQKRMSRKSARGGRALLGGLVRCGRCGRMMRVFYGMRSGQAHRYQCRGDDSHVGAGLCIGIGGVRVDKAIATQLLEAVSTYAVDAAIRASETRSHADDEVRKALTREAEEARYEVSLAERRYEAVDPGKRLVARELEARWNAALERVAELQNRIEHLDTKLLVDPEIDRERLMLLAHDLPTAWNASGATPRTKQRIVRVLIQEVVIDLDDSSNEAVLAIHWTGGRHTEVRIARIRGGRYPDTEAQTQYGSVEVMRKLGGKWPDRDLAVTMNRMRCKSSDGKTWTTVRVRELRERLAIAAFDPASNDGELISVEETARRLQICVGSVHRLIDEGILPASQLMSCAPWQIPVASLSSEAVQIGVRGVIERRPRNFEALQDEKTLRLPGF</sequence>
<reference evidence="4 5" key="1">
    <citation type="submission" date="2016-11" db="EMBL/GenBank/DDBJ databases">
        <authorList>
            <person name="Jaros S."/>
            <person name="Januszkiewicz K."/>
            <person name="Wedrychowicz H."/>
        </authorList>
    </citation>
    <scope>NUCLEOTIDE SEQUENCE [LARGE SCALE GENOMIC DNA]</scope>
    <source>
        <strain evidence="4 5">LMG 20594</strain>
    </source>
</reference>
<feature type="domain" description="Resolvase/invertase-type recombinase catalytic" evidence="2">
    <location>
        <begin position="13"/>
        <end position="162"/>
    </location>
</feature>
<dbReference type="PANTHER" id="PTHR30461:SF23">
    <property type="entry name" value="DNA RECOMBINASE-RELATED"/>
    <property type="match status" value="1"/>
</dbReference>
<name>A0A1M6Z6K8_9BURK</name>